<dbReference type="InterPro" id="IPR000477">
    <property type="entry name" value="RT_dom"/>
</dbReference>
<dbReference type="RefSeq" id="XP_062704199.1">
    <property type="nucleotide sequence ID" value="XM_062848215.1"/>
</dbReference>
<accession>A0ABM1ZQP6</accession>
<feature type="domain" description="Reverse transcriptase" evidence="1">
    <location>
        <begin position="371"/>
        <end position="502"/>
    </location>
</feature>
<dbReference type="Gene3D" id="3.10.10.10">
    <property type="entry name" value="HIV Type 1 Reverse Transcriptase, subunit A, domain 1"/>
    <property type="match status" value="1"/>
</dbReference>
<protein>
    <recommendedName>
        <fullName evidence="1">Reverse transcriptase domain-containing protein</fullName>
    </recommendedName>
</protein>
<reference evidence="2" key="2">
    <citation type="submission" date="2025-05" db="UniProtKB">
        <authorList>
            <consortium name="EnsemblMetazoa"/>
        </authorList>
    </citation>
    <scope>IDENTIFICATION</scope>
    <source>
        <strain evidence="2">Foshan</strain>
    </source>
</reference>
<dbReference type="Proteomes" id="UP000069940">
    <property type="component" value="Unassembled WGS sequence"/>
</dbReference>
<dbReference type="Pfam" id="PF05380">
    <property type="entry name" value="Peptidase_A17"/>
    <property type="match status" value="1"/>
</dbReference>
<dbReference type="EnsemblMetazoa" id="AALFPA23_020757.R30647">
    <property type="protein sequence ID" value="AALFPA23_020757.P30647"/>
    <property type="gene ID" value="AALFPA23_020757"/>
</dbReference>
<dbReference type="InterPro" id="IPR043128">
    <property type="entry name" value="Rev_trsase/Diguanyl_cyclase"/>
</dbReference>
<reference evidence="3" key="1">
    <citation type="journal article" date="2015" name="Proc. Natl. Acad. Sci. U.S.A.">
        <title>Genome sequence of the Asian Tiger mosquito, Aedes albopictus, reveals insights into its biology, genetics, and evolution.</title>
        <authorList>
            <person name="Chen X.G."/>
            <person name="Jiang X."/>
            <person name="Gu J."/>
            <person name="Xu M."/>
            <person name="Wu Y."/>
            <person name="Deng Y."/>
            <person name="Zhang C."/>
            <person name="Bonizzoni M."/>
            <person name="Dermauw W."/>
            <person name="Vontas J."/>
            <person name="Armbruster P."/>
            <person name="Huang X."/>
            <person name="Yang Y."/>
            <person name="Zhang H."/>
            <person name="He W."/>
            <person name="Peng H."/>
            <person name="Liu Y."/>
            <person name="Wu K."/>
            <person name="Chen J."/>
            <person name="Lirakis M."/>
            <person name="Topalis P."/>
            <person name="Van Leeuwen T."/>
            <person name="Hall A.B."/>
            <person name="Jiang X."/>
            <person name="Thorpe C."/>
            <person name="Mueller R.L."/>
            <person name="Sun C."/>
            <person name="Waterhouse R.M."/>
            <person name="Yan G."/>
            <person name="Tu Z.J."/>
            <person name="Fang X."/>
            <person name="James A.A."/>
        </authorList>
    </citation>
    <scope>NUCLEOTIDE SEQUENCE [LARGE SCALE GENOMIC DNA]</scope>
    <source>
        <strain evidence="3">Foshan</strain>
    </source>
</reference>
<evidence type="ECO:0000259" key="1">
    <source>
        <dbReference type="Pfam" id="PF00078"/>
    </source>
</evidence>
<organism evidence="2 3">
    <name type="scientific">Aedes albopictus</name>
    <name type="common">Asian tiger mosquito</name>
    <name type="synonym">Stegomyia albopicta</name>
    <dbReference type="NCBI Taxonomy" id="7160"/>
    <lineage>
        <taxon>Eukaryota</taxon>
        <taxon>Metazoa</taxon>
        <taxon>Ecdysozoa</taxon>
        <taxon>Arthropoda</taxon>
        <taxon>Hexapoda</taxon>
        <taxon>Insecta</taxon>
        <taxon>Pterygota</taxon>
        <taxon>Neoptera</taxon>
        <taxon>Endopterygota</taxon>
        <taxon>Diptera</taxon>
        <taxon>Nematocera</taxon>
        <taxon>Culicoidea</taxon>
        <taxon>Culicidae</taxon>
        <taxon>Culicinae</taxon>
        <taxon>Aedini</taxon>
        <taxon>Aedes</taxon>
        <taxon>Stegomyia</taxon>
    </lineage>
</organism>
<name>A0ABM1ZQP6_AEDAL</name>
<evidence type="ECO:0000313" key="2">
    <source>
        <dbReference type="EnsemblMetazoa" id="AALFPA23_020757.P30647"/>
    </source>
</evidence>
<dbReference type="InterPro" id="IPR008042">
    <property type="entry name" value="Retrotrans_Pao"/>
</dbReference>
<dbReference type="Gene3D" id="3.30.70.270">
    <property type="match status" value="1"/>
</dbReference>
<dbReference type="SUPFAM" id="SSF56672">
    <property type="entry name" value="DNA/RNA polymerases"/>
    <property type="match status" value="1"/>
</dbReference>
<sequence length="730" mass="82682">MRHHTLLHPTSGLPNVAVMNNHSEELQPMSGPLFRIMPVTLYGNGCKVNVFAFIDEGSQLTLLEEVIAKQLGIDGPAEPLSLQWTGDIKRNESKSQRVSMEVSGTGSLKRFKLSDARTVGGLLLPSQSMRYEELASRYPYLRGLPLQNYVYVMPKILIDLDNLKLTVPLKVREGGWKDPIAAKSRLGWSIYGCSQAPAPSVICGFHFGGWTDPDRQLSDVVRDFFALENAGIACPQKILESEEDKRARMLLETTTRRVPTGFETGLLWKTDKVSFPDSRGMASRRLRALESQLSKDPETYENVRLQINLYLEKGYAHVASGPELAAIQPDQVWYLPLGVHKNHKKPKKVRLTWDGRASVQGISFNSALLKGPDMLSSLPSILSHFRLYRFALTGDIKEMFHRIRIREENRQYQRFLWRNDPEHPPNIFVMDVATFGSTSSPCSAQYVKNVNAEEFADEYPRAAYAIHYHYVDDYLDSFVSREKAILIGKQVKMIHREGGFELRNFQSNDAQIAAEVGELSEECDKSLFLDKSEGVESVLGMRWTPSDDCFTYDLTMRRDLAIIIQEGHVPTKREVLRVVMSLFDPLGLIAFYLVHGKILMQEIWASGAQWDDVINERLYDRWVQWKRLLHQLSSIQVPRCYFPTAEAEVYRSLQVHVFVDASESAYSSVAYFRVESDHGPLVALVGAKSKVAPLKMLTIPRLELQAAVSGTRLLNSVISMHGLPVAQRFL</sequence>
<dbReference type="PANTHER" id="PTHR47331:SF5">
    <property type="entry name" value="RIBONUCLEASE H"/>
    <property type="match status" value="1"/>
</dbReference>
<dbReference type="Pfam" id="PF00078">
    <property type="entry name" value="RVT_1"/>
    <property type="match status" value="1"/>
</dbReference>
<proteinExistence type="predicted"/>
<evidence type="ECO:0000313" key="3">
    <source>
        <dbReference type="Proteomes" id="UP000069940"/>
    </source>
</evidence>
<keyword evidence="3" id="KW-1185">Reference proteome</keyword>
<dbReference type="InterPro" id="IPR043502">
    <property type="entry name" value="DNA/RNA_pol_sf"/>
</dbReference>
<dbReference type="PANTHER" id="PTHR47331">
    <property type="entry name" value="PHD-TYPE DOMAIN-CONTAINING PROTEIN"/>
    <property type="match status" value="1"/>
</dbReference>
<dbReference type="GeneID" id="134286582"/>